<dbReference type="EMBL" id="PGOL01000470">
    <property type="protein sequence ID" value="PKI70142.1"/>
    <property type="molecule type" value="Genomic_DNA"/>
</dbReference>
<protein>
    <recommendedName>
        <fullName evidence="1">Reverse transcriptase domain-containing protein</fullName>
    </recommendedName>
</protein>
<evidence type="ECO:0000313" key="2">
    <source>
        <dbReference type="EMBL" id="PKI70142.1"/>
    </source>
</evidence>
<sequence>MRSLRRKKGFMAIKVDLEKAYDSFTWDFIDDTLRVDGVPDVLRIAIMGCITTPTLQILSNGEASETFSMGRGIRQGCPLSPYIFLLCIERLGHIITDMVRGERWRPIRIGTNGPAVSNIMFADDLLLFAEASLEQIQRIMEALQLFCGASGQRISAEKTMMFFSKNENESLRHQIYSCCSFTVTDDLGKYLGVPLIHGRVTRQTHYRIVDRVKARLSGWLASTLSMAGRVTLVKSVLTSIPSFTMQSTRILLSILSEIERLCRDFVWVNSMEQRKIHLSNWNAITQQLLRGWLGIRRLNEFNDAFLAKICWGLIMDQDALWARALAKRRDRQVCDAAEAGREWRWDAFADLLPHGAVLSIVATLPPTLERVRNFLWIVDHGKLLANEARLARGLGGSGLCPICNSAVETVLHVLRDYPYTDDVRRRLLPYSLRTSFFADYREQWLVKNLSLGSKGSVDIDWATISGAVGLDGAAVVDKVAKSFAQACSLSSDTLMTRTKVWKSVGWIKPDYGWVKLDTDGAAKDNLGRGAAGGLLRDANGSWLGGFVHNVWITTSLPAENLLRNSDLEDLSLRSILKW</sequence>
<dbReference type="CDD" id="cd01650">
    <property type="entry name" value="RT_nLTR_like"/>
    <property type="match status" value="1"/>
</dbReference>
<feature type="domain" description="Reverse transcriptase" evidence="1">
    <location>
        <begin position="1"/>
        <end position="195"/>
    </location>
</feature>
<dbReference type="SUPFAM" id="SSF56672">
    <property type="entry name" value="DNA/RNA polymerases"/>
    <property type="match status" value="1"/>
</dbReference>
<dbReference type="PANTHER" id="PTHR33116">
    <property type="entry name" value="REVERSE TRANSCRIPTASE ZINC-BINDING DOMAIN-CONTAINING PROTEIN-RELATED-RELATED"/>
    <property type="match status" value="1"/>
</dbReference>
<organism evidence="2 3">
    <name type="scientific">Punica granatum</name>
    <name type="common">Pomegranate</name>
    <dbReference type="NCBI Taxonomy" id="22663"/>
    <lineage>
        <taxon>Eukaryota</taxon>
        <taxon>Viridiplantae</taxon>
        <taxon>Streptophyta</taxon>
        <taxon>Embryophyta</taxon>
        <taxon>Tracheophyta</taxon>
        <taxon>Spermatophyta</taxon>
        <taxon>Magnoliopsida</taxon>
        <taxon>eudicotyledons</taxon>
        <taxon>Gunneridae</taxon>
        <taxon>Pentapetalae</taxon>
        <taxon>rosids</taxon>
        <taxon>malvids</taxon>
        <taxon>Myrtales</taxon>
        <taxon>Lythraceae</taxon>
        <taxon>Punica</taxon>
    </lineage>
</organism>
<name>A0A2I0KNU2_PUNGR</name>
<evidence type="ECO:0000313" key="3">
    <source>
        <dbReference type="Proteomes" id="UP000233551"/>
    </source>
</evidence>
<dbReference type="InterPro" id="IPR000477">
    <property type="entry name" value="RT_dom"/>
</dbReference>
<dbReference type="STRING" id="22663.A0A2I0KNU2"/>
<gene>
    <name evidence="2" type="ORF">CRG98_009474</name>
</gene>
<reference evidence="2 3" key="1">
    <citation type="submission" date="2017-11" db="EMBL/GenBank/DDBJ databases">
        <title>De-novo sequencing of pomegranate (Punica granatum L.) genome.</title>
        <authorList>
            <person name="Akparov Z."/>
            <person name="Amiraslanov A."/>
            <person name="Hajiyeva S."/>
            <person name="Abbasov M."/>
            <person name="Kaur K."/>
            <person name="Hamwieh A."/>
            <person name="Solovyev V."/>
            <person name="Salamov A."/>
            <person name="Braich B."/>
            <person name="Kosarev P."/>
            <person name="Mahmoud A."/>
            <person name="Hajiyev E."/>
            <person name="Babayeva S."/>
            <person name="Izzatullayeva V."/>
            <person name="Mammadov A."/>
            <person name="Mammadov A."/>
            <person name="Sharifova S."/>
            <person name="Ojaghi J."/>
            <person name="Eynullazada K."/>
            <person name="Bayramov B."/>
            <person name="Abdulazimova A."/>
            <person name="Shahmuradov I."/>
        </authorList>
    </citation>
    <scope>NUCLEOTIDE SEQUENCE [LARGE SCALE GENOMIC DNA]</scope>
    <source>
        <strain evidence="3">cv. AG2017</strain>
        <tissue evidence="2">Leaf</tissue>
    </source>
</reference>
<accession>A0A2I0KNU2</accession>
<proteinExistence type="predicted"/>
<comment type="caution">
    <text evidence="2">The sequence shown here is derived from an EMBL/GenBank/DDBJ whole genome shotgun (WGS) entry which is preliminary data.</text>
</comment>
<dbReference type="AlphaFoldDB" id="A0A2I0KNU2"/>
<evidence type="ECO:0000259" key="1">
    <source>
        <dbReference type="PROSITE" id="PS50878"/>
    </source>
</evidence>
<keyword evidence="3" id="KW-1185">Reference proteome</keyword>
<dbReference type="PROSITE" id="PS50878">
    <property type="entry name" value="RT_POL"/>
    <property type="match status" value="1"/>
</dbReference>
<dbReference type="InterPro" id="IPR043502">
    <property type="entry name" value="DNA/RNA_pol_sf"/>
</dbReference>
<dbReference type="PANTHER" id="PTHR33116:SF70">
    <property type="entry name" value="NON-LTR RETROELEMENT REVERSE TRANSCRIPTASE-LIKE PROTEIN"/>
    <property type="match status" value="1"/>
</dbReference>
<dbReference type="Pfam" id="PF00078">
    <property type="entry name" value="RVT_1"/>
    <property type="match status" value="1"/>
</dbReference>
<dbReference type="Proteomes" id="UP000233551">
    <property type="component" value="Unassembled WGS sequence"/>
</dbReference>